<feature type="compositionally biased region" description="Low complexity" evidence="1">
    <location>
        <begin position="55"/>
        <end position="64"/>
    </location>
</feature>
<evidence type="ECO:0000313" key="2">
    <source>
        <dbReference type="EMBL" id="NNG35330.1"/>
    </source>
</evidence>
<feature type="compositionally biased region" description="Pro residues" evidence="1">
    <location>
        <begin position="84"/>
        <end position="94"/>
    </location>
</feature>
<evidence type="ECO:0000256" key="1">
    <source>
        <dbReference type="SAM" id="MobiDB-lite"/>
    </source>
</evidence>
<feature type="compositionally biased region" description="Low complexity" evidence="1">
    <location>
        <begin position="73"/>
        <end position="83"/>
    </location>
</feature>
<reference evidence="2 3" key="1">
    <citation type="submission" date="2020-05" db="EMBL/GenBank/DDBJ databases">
        <title>Nakamurella sp. DB0629 isolated from air conditioner.</title>
        <authorList>
            <person name="Kim D.H."/>
            <person name="Kim D.-U."/>
        </authorList>
    </citation>
    <scope>NUCLEOTIDE SEQUENCE [LARGE SCALE GENOMIC DNA]</scope>
    <source>
        <strain evidence="2 3">DB0629</strain>
    </source>
</reference>
<protein>
    <submittedName>
        <fullName evidence="2">Uncharacterized protein</fullName>
    </submittedName>
</protein>
<feature type="region of interest" description="Disordered" evidence="1">
    <location>
        <begin position="31"/>
        <end position="94"/>
    </location>
</feature>
<dbReference type="Proteomes" id="UP000562984">
    <property type="component" value="Unassembled WGS sequence"/>
</dbReference>
<accession>A0A849AA19</accession>
<comment type="caution">
    <text evidence="2">The sequence shown here is derived from an EMBL/GenBank/DDBJ whole genome shotgun (WGS) entry which is preliminary data.</text>
</comment>
<organism evidence="2 3">
    <name type="scientific">Nakamurella aerolata</name>
    <dbReference type="NCBI Taxonomy" id="1656892"/>
    <lineage>
        <taxon>Bacteria</taxon>
        <taxon>Bacillati</taxon>
        <taxon>Actinomycetota</taxon>
        <taxon>Actinomycetes</taxon>
        <taxon>Nakamurellales</taxon>
        <taxon>Nakamurellaceae</taxon>
        <taxon>Nakamurella</taxon>
    </lineage>
</organism>
<proteinExistence type="predicted"/>
<keyword evidence="3" id="KW-1185">Reference proteome</keyword>
<dbReference type="AlphaFoldDB" id="A0A849AA19"/>
<name>A0A849AA19_9ACTN</name>
<sequence length="147" mass="14698">MSFVIGTLLAGRPSAPGFGASLLADGFAESDAAGADDPAVDSAADDAGGADEDAAGPLPAVEPAEPADPEPSWPALSVAAPSLEPSPEPPAVPPVSPVMVVETVWVTGAPSLLPLEQPATSAAVVLMIAAGTIRRRRIRIPSSMWVV</sequence>
<gene>
    <name evidence="2" type="ORF">HKD39_06310</name>
</gene>
<feature type="compositionally biased region" description="Low complexity" evidence="1">
    <location>
        <begin position="31"/>
        <end position="47"/>
    </location>
</feature>
<evidence type="ECO:0000313" key="3">
    <source>
        <dbReference type="Proteomes" id="UP000562984"/>
    </source>
</evidence>
<dbReference type="RefSeq" id="WP_171199039.1">
    <property type="nucleotide sequence ID" value="NZ_JABEND010000003.1"/>
</dbReference>
<dbReference type="EMBL" id="JABEND010000003">
    <property type="protein sequence ID" value="NNG35330.1"/>
    <property type="molecule type" value="Genomic_DNA"/>
</dbReference>